<proteinExistence type="inferred from homology"/>
<evidence type="ECO:0000256" key="17">
    <source>
        <dbReference type="ARBA" id="ARBA00023136"/>
    </source>
</evidence>
<evidence type="ECO:0000256" key="2">
    <source>
        <dbReference type="ARBA" id="ARBA00006024"/>
    </source>
</evidence>
<dbReference type="EMBL" id="LUGM01000002">
    <property type="protein sequence ID" value="KYH13878.1"/>
    <property type="molecule type" value="Genomic_DNA"/>
</dbReference>
<evidence type="ECO:0000313" key="22">
    <source>
        <dbReference type="EMBL" id="KYH13878.1"/>
    </source>
</evidence>
<dbReference type="GO" id="GO:0016887">
    <property type="term" value="F:ATP hydrolysis activity"/>
    <property type="evidence" value="ECO:0007669"/>
    <property type="project" value="InterPro"/>
</dbReference>
<feature type="compositionally biased region" description="Basic and acidic residues" evidence="20">
    <location>
        <begin position="1"/>
        <end position="10"/>
    </location>
</feature>
<evidence type="ECO:0000256" key="5">
    <source>
        <dbReference type="ARBA" id="ARBA00022475"/>
    </source>
</evidence>
<feature type="domain" description="P-type ATPase A" evidence="21">
    <location>
        <begin position="179"/>
        <end position="278"/>
    </location>
</feature>
<keyword evidence="15" id="KW-0186">Copper</keyword>
<keyword evidence="6" id="KW-0597">Phosphoprotein</keyword>
<keyword evidence="11 19" id="KW-0067">ATP-binding</keyword>
<dbReference type="GO" id="GO:0005507">
    <property type="term" value="F:copper ion binding"/>
    <property type="evidence" value="ECO:0007669"/>
    <property type="project" value="TreeGrafter"/>
</dbReference>
<comment type="similarity">
    <text evidence="2 19">Belongs to the cation transport ATPase (P-type) (TC 3.A.3) family. Type IB subfamily.</text>
</comment>
<feature type="transmembrane region" description="Helical" evidence="19">
    <location>
        <begin position="295"/>
        <end position="317"/>
    </location>
</feature>
<dbReference type="InterPro" id="IPR027256">
    <property type="entry name" value="P-typ_ATPase_IB"/>
</dbReference>
<dbReference type="SUPFAM" id="SSF56784">
    <property type="entry name" value="HAD-like"/>
    <property type="match status" value="1"/>
</dbReference>
<dbReference type="SFLD" id="SFLDS00003">
    <property type="entry name" value="Haloacid_Dehalogenase"/>
    <property type="match status" value="1"/>
</dbReference>
<evidence type="ECO:0000256" key="19">
    <source>
        <dbReference type="RuleBase" id="RU362081"/>
    </source>
</evidence>
<evidence type="ECO:0000256" key="16">
    <source>
        <dbReference type="ARBA" id="ARBA00023065"/>
    </source>
</evidence>
<evidence type="ECO:0000256" key="6">
    <source>
        <dbReference type="ARBA" id="ARBA00022553"/>
    </source>
</evidence>
<dbReference type="InterPro" id="IPR044492">
    <property type="entry name" value="P_typ_ATPase_HD_dom"/>
</dbReference>
<evidence type="ECO:0000256" key="9">
    <source>
        <dbReference type="ARBA" id="ARBA00022741"/>
    </source>
</evidence>
<comment type="catalytic activity">
    <reaction evidence="18">
        <text>Cu(+)(in) + ATP + H2O = Cu(+)(out) + ADP + phosphate + H(+)</text>
        <dbReference type="Rhea" id="RHEA:25792"/>
        <dbReference type="ChEBI" id="CHEBI:15377"/>
        <dbReference type="ChEBI" id="CHEBI:15378"/>
        <dbReference type="ChEBI" id="CHEBI:30616"/>
        <dbReference type="ChEBI" id="CHEBI:43474"/>
        <dbReference type="ChEBI" id="CHEBI:49552"/>
        <dbReference type="ChEBI" id="CHEBI:456216"/>
        <dbReference type="EC" id="7.2.2.8"/>
    </reaction>
</comment>
<name>A0A151A374_9STAP</name>
<keyword evidence="16" id="KW-0406">Ion transport</keyword>
<feature type="transmembrane region" description="Helical" evidence="19">
    <location>
        <begin position="329"/>
        <end position="349"/>
    </location>
</feature>
<dbReference type="Pfam" id="PF00702">
    <property type="entry name" value="Hydrolase"/>
    <property type="match status" value="1"/>
</dbReference>
<evidence type="ECO:0000256" key="4">
    <source>
        <dbReference type="ARBA" id="ARBA00022448"/>
    </source>
</evidence>
<keyword evidence="5 19" id="KW-1003">Cell membrane</keyword>
<dbReference type="InterPro" id="IPR023299">
    <property type="entry name" value="ATPase_P-typ_cyto_dom_N"/>
</dbReference>
<feature type="transmembrane region" description="Helical" evidence="19">
    <location>
        <begin position="45"/>
        <end position="64"/>
    </location>
</feature>
<dbReference type="NCBIfam" id="TIGR01525">
    <property type="entry name" value="ATPase-IB_hvy"/>
    <property type="match status" value="1"/>
</dbReference>
<keyword evidence="10" id="KW-0187">Copper transport</keyword>
<keyword evidence="8 19" id="KW-0479">Metal-binding</keyword>
<dbReference type="PANTHER" id="PTHR43520:SF5">
    <property type="entry name" value="CATION-TRANSPORTING P-TYPE ATPASE-RELATED"/>
    <property type="match status" value="1"/>
</dbReference>
<dbReference type="InterPro" id="IPR059000">
    <property type="entry name" value="ATPase_P-type_domA"/>
</dbReference>
<comment type="subcellular location">
    <subcellularLocation>
        <location evidence="1">Cell membrane</location>
        <topology evidence="1">Multi-pass membrane protein</topology>
    </subcellularLocation>
</comment>
<dbReference type="Gene3D" id="3.40.50.1000">
    <property type="entry name" value="HAD superfamily/HAD-like"/>
    <property type="match status" value="1"/>
</dbReference>
<sequence>MNNNGEEHNHQNHMNHSNQMHHDNHASHHHHSGHAHHHGNFKVKFFVSLIFAIPIILLSPLMGVNLPFQFTFPGSEWVVLILSTILFFYGGKPFLSGGKDEIATKKPGMMTLVALGISVAYIYSLYAFYMNNFSSATGHTMDFFWELATLILIMLLGHWIEMNAVGNAGDALKKMAELLPNSAIKVMDNGQREEVKISDIMTDDIVEVKAGESIPTDGIIVQGQTSIDESLVTGESKKVQKNQNDNVIGGSINGSGTIQVKVTAVGEDGYLSQVMGLVNQAQNDKSSAELLSDKVAGYLFYFAVSVGVISFIVWMLIQNDVDFALERLVTVLVIACPHALGLAIPLVTARSTSIGAHNGLIIKNRESVEIAQHIDYVMMDKTGTLTEGNFSVNHYESFKNDLSNDTILSLFASLESQSNHPLAISIVDFAKSKNVSFTNPQDVNNIPGVGLEGLIDNKTYKITNVSYLNKHKLNYDDDLFTKLAQQGNSISYLIEDQQVIGMIAQGDQIKESSKQMVADLLSRNITPVMLTGDNNEVAHAVAKELGISDVHAQLMPEDKESIIKDYQSDGNKVMMVGDGINDAPSLIRADIGIAIGAGTDVAVDSGDIILVKSNPSDIIHFLTLSNNTMRKMVQNLWWGAGYNIVAVPLAAGVLAFIGLILSPAIGAILMSLSTIIVAINAFTLKLK</sequence>
<dbReference type="SFLD" id="SFLDF00027">
    <property type="entry name" value="p-type_atpase"/>
    <property type="match status" value="1"/>
</dbReference>
<feature type="transmembrane region" description="Helical" evidence="19">
    <location>
        <begin position="110"/>
        <end position="131"/>
    </location>
</feature>
<dbReference type="Proteomes" id="UP000075418">
    <property type="component" value="Unassembled WGS sequence"/>
</dbReference>
<accession>A0A151A374</accession>
<dbReference type="InterPro" id="IPR018303">
    <property type="entry name" value="ATPase_P-typ_P_site"/>
</dbReference>
<feature type="compositionally biased region" description="Basic residues" evidence="20">
    <location>
        <begin position="27"/>
        <end position="36"/>
    </location>
</feature>
<evidence type="ECO:0000259" key="21">
    <source>
        <dbReference type="Pfam" id="PF00122"/>
    </source>
</evidence>
<dbReference type="GO" id="GO:0055070">
    <property type="term" value="P:copper ion homeostasis"/>
    <property type="evidence" value="ECO:0007669"/>
    <property type="project" value="TreeGrafter"/>
</dbReference>
<dbReference type="GO" id="GO:0005886">
    <property type="term" value="C:plasma membrane"/>
    <property type="evidence" value="ECO:0007669"/>
    <property type="project" value="UniProtKB-SubCell"/>
</dbReference>
<evidence type="ECO:0000256" key="8">
    <source>
        <dbReference type="ARBA" id="ARBA00022723"/>
    </source>
</evidence>
<dbReference type="SUPFAM" id="SSF81665">
    <property type="entry name" value="Calcium ATPase, transmembrane domain M"/>
    <property type="match status" value="1"/>
</dbReference>
<keyword evidence="4" id="KW-0813">Transport</keyword>
<keyword evidence="14 19" id="KW-1133">Transmembrane helix</keyword>
<keyword evidence="13" id="KW-1278">Translocase</keyword>
<evidence type="ECO:0000256" key="18">
    <source>
        <dbReference type="ARBA" id="ARBA00049289"/>
    </source>
</evidence>
<evidence type="ECO:0000256" key="11">
    <source>
        <dbReference type="ARBA" id="ARBA00022840"/>
    </source>
</evidence>
<dbReference type="InterPro" id="IPR008250">
    <property type="entry name" value="ATPase_P-typ_transduc_dom_A_sf"/>
</dbReference>
<dbReference type="Gene3D" id="2.70.150.10">
    <property type="entry name" value="Calcium-transporting ATPase, cytoplasmic transduction domain A"/>
    <property type="match status" value="1"/>
</dbReference>
<dbReference type="InterPro" id="IPR001757">
    <property type="entry name" value="P_typ_ATPase"/>
</dbReference>
<evidence type="ECO:0000256" key="1">
    <source>
        <dbReference type="ARBA" id="ARBA00004651"/>
    </source>
</evidence>
<comment type="caution">
    <text evidence="22">The sequence shown here is derived from an EMBL/GenBank/DDBJ whole genome shotgun (WGS) entry which is preliminary data.</text>
</comment>
<dbReference type="PRINTS" id="PR00119">
    <property type="entry name" value="CATATPASE"/>
</dbReference>
<dbReference type="GO" id="GO:0005524">
    <property type="term" value="F:ATP binding"/>
    <property type="evidence" value="ECO:0007669"/>
    <property type="project" value="UniProtKB-UniRule"/>
</dbReference>
<evidence type="ECO:0000256" key="15">
    <source>
        <dbReference type="ARBA" id="ARBA00023008"/>
    </source>
</evidence>
<dbReference type="Pfam" id="PF00122">
    <property type="entry name" value="E1-E2_ATPase"/>
    <property type="match status" value="1"/>
</dbReference>
<evidence type="ECO:0000256" key="10">
    <source>
        <dbReference type="ARBA" id="ARBA00022796"/>
    </source>
</evidence>
<dbReference type="PRINTS" id="PR00120">
    <property type="entry name" value="HATPASE"/>
</dbReference>
<feature type="region of interest" description="Disordered" evidence="20">
    <location>
        <begin position="1"/>
        <end position="36"/>
    </location>
</feature>
<keyword evidence="7 19" id="KW-0812">Transmembrane</keyword>
<dbReference type="CDD" id="cd07552">
    <property type="entry name" value="P-type_ATPase_Cu-like"/>
    <property type="match status" value="1"/>
</dbReference>
<keyword evidence="17 19" id="KW-0472">Membrane</keyword>
<dbReference type="RefSeq" id="WP_061854108.1">
    <property type="nucleotide sequence ID" value="NZ_LUGM01000002.1"/>
</dbReference>
<dbReference type="InterPro" id="IPR023214">
    <property type="entry name" value="HAD_sf"/>
</dbReference>
<dbReference type="InterPro" id="IPR036412">
    <property type="entry name" value="HAD-like_sf"/>
</dbReference>
<keyword evidence="9 19" id="KW-0547">Nucleotide-binding</keyword>
<dbReference type="FunFam" id="2.70.150.10:FF:000002">
    <property type="entry name" value="Copper-transporting ATPase 1, putative"/>
    <property type="match status" value="1"/>
</dbReference>
<evidence type="ECO:0000313" key="23">
    <source>
        <dbReference type="Proteomes" id="UP000075418"/>
    </source>
</evidence>
<evidence type="ECO:0000256" key="13">
    <source>
        <dbReference type="ARBA" id="ARBA00022967"/>
    </source>
</evidence>
<organism evidence="22 23">
    <name type="scientific">Staphylococcus kloosii</name>
    <dbReference type="NCBI Taxonomy" id="29384"/>
    <lineage>
        <taxon>Bacteria</taxon>
        <taxon>Bacillati</taxon>
        <taxon>Bacillota</taxon>
        <taxon>Bacilli</taxon>
        <taxon>Bacillales</taxon>
        <taxon>Staphylococcaceae</taxon>
        <taxon>Staphylococcus</taxon>
    </lineage>
</organism>
<reference evidence="22 23" key="1">
    <citation type="submission" date="2016-02" db="EMBL/GenBank/DDBJ databases">
        <title>Draft genome sequence of hydrocarbon degrading Staphylococcus saprophyticus Strain CNV2, isolated from crude-oil contaminated soil from Noonmati Oil Refinery, Guwahati, Assam, India.</title>
        <authorList>
            <person name="Mukherjee A."/>
            <person name="Chettri B."/>
            <person name="Langpoklakpam J."/>
            <person name="Singh A.K."/>
            <person name="Chattopadhyay D.J."/>
        </authorList>
    </citation>
    <scope>NUCLEOTIDE SEQUENCE [LARGE SCALE GENOMIC DNA]</scope>
    <source>
        <strain evidence="22 23">CNV2</strain>
    </source>
</reference>
<protein>
    <recommendedName>
        <fullName evidence="3">P-type Cu(+) transporter</fullName>
        <ecNumber evidence="3">7.2.2.8</ecNumber>
    </recommendedName>
</protein>
<dbReference type="EC" id="7.2.2.8" evidence="3"/>
<feature type="transmembrane region" description="Helical" evidence="19">
    <location>
        <begin position="143"/>
        <end position="165"/>
    </location>
</feature>
<evidence type="ECO:0000256" key="3">
    <source>
        <dbReference type="ARBA" id="ARBA00012517"/>
    </source>
</evidence>
<dbReference type="SUPFAM" id="SSF81653">
    <property type="entry name" value="Calcium ATPase, transduction domain A"/>
    <property type="match status" value="1"/>
</dbReference>
<dbReference type="InterPro" id="IPR023298">
    <property type="entry name" value="ATPase_P-typ_TM_dom_sf"/>
</dbReference>
<evidence type="ECO:0000256" key="7">
    <source>
        <dbReference type="ARBA" id="ARBA00022692"/>
    </source>
</evidence>
<dbReference type="GO" id="GO:0043682">
    <property type="term" value="F:P-type divalent copper transporter activity"/>
    <property type="evidence" value="ECO:0007669"/>
    <property type="project" value="TreeGrafter"/>
</dbReference>
<dbReference type="GO" id="GO:0140581">
    <property type="term" value="F:P-type monovalent copper transporter activity"/>
    <property type="evidence" value="ECO:0007669"/>
    <property type="project" value="UniProtKB-EC"/>
</dbReference>
<feature type="transmembrane region" description="Helical" evidence="19">
    <location>
        <begin position="664"/>
        <end position="684"/>
    </location>
</feature>
<evidence type="ECO:0000256" key="14">
    <source>
        <dbReference type="ARBA" id="ARBA00022989"/>
    </source>
</evidence>
<dbReference type="Gene3D" id="3.40.1110.10">
    <property type="entry name" value="Calcium-transporting ATPase, cytoplasmic domain N"/>
    <property type="match status" value="1"/>
</dbReference>
<gene>
    <name evidence="22" type="ORF">A0131_03535</name>
</gene>
<dbReference type="PANTHER" id="PTHR43520">
    <property type="entry name" value="ATP7, ISOFORM B"/>
    <property type="match status" value="1"/>
</dbReference>
<dbReference type="NCBIfam" id="TIGR01511">
    <property type="entry name" value="ATPase-IB1_Cu"/>
    <property type="match status" value="1"/>
</dbReference>
<evidence type="ECO:0000256" key="20">
    <source>
        <dbReference type="SAM" id="MobiDB-lite"/>
    </source>
</evidence>
<feature type="transmembrane region" description="Helical" evidence="19">
    <location>
        <begin position="636"/>
        <end position="658"/>
    </location>
</feature>
<dbReference type="PROSITE" id="PS00154">
    <property type="entry name" value="ATPASE_E1_E2"/>
    <property type="match status" value="1"/>
</dbReference>
<dbReference type="SFLD" id="SFLDG00002">
    <property type="entry name" value="C1.7:_P-type_atpase_like"/>
    <property type="match status" value="1"/>
</dbReference>
<feature type="transmembrane region" description="Helical" evidence="19">
    <location>
        <begin position="70"/>
        <end position="89"/>
    </location>
</feature>
<dbReference type="AlphaFoldDB" id="A0A151A374"/>
<evidence type="ECO:0000256" key="12">
    <source>
        <dbReference type="ARBA" id="ARBA00022842"/>
    </source>
</evidence>
<keyword evidence="12" id="KW-0460">Magnesium</keyword>
<dbReference type="NCBIfam" id="TIGR01494">
    <property type="entry name" value="ATPase_P-type"/>
    <property type="match status" value="1"/>
</dbReference>